<reference evidence="2" key="2">
    <citation type="submission" date="2023-06" db="EMBL/GenBank/DDBJ databases">
        <authorList>
            <person name="Lucena T."/>
            <person name="Sun Q."/>
        </authorList>
    </citation>
    <scope>NUCLEOTIDE SEQUENCE</scope>
    <source>
        <strain evidence="2">CECT 7703</strain>
    </source>
</reference>
<dbReference type="Proteomes" id="UP001180081">
    <property type="component" value="Unassembled WGS sequence"/>
</dbReference>
<keyword evidence="3" id="KW-1185">Reference proteome</keyword>
<reference evidence="2" key="1">
    <citation type="journal article" date="2014" name="Int. J. Syst. Evol. Microbiol.">
        <title>Complete genome of a new Firmicutes species belonging to the dominant human colonic microbiota ('Ruminococcus bicirculans') reveals two chromosomes and a selective capacity to utilize plant glucans.</title>
        <authorList>
            <consortium name="NISC Comparative Sequencing Program"/>
            <person name="Wegmann U."/>
            <person name="Louis P."/>
            <person name="Goesmann A."/>
            <person name="Henrissat B."/>
            <person name="Duncan S.H."/>
            <person name="Flint H.J."/>
        </authorList>
    </citation>
    <scope>NUCLEOTIDE SEQUENCE</scope>
    <source>
        <strain evidence="2">CECT 7703</strain>
    </source>
</reference>
<name>A0ABT8B7P1_9NEIS</name>
<dbReference type="InterPro" id="IPR007409">
    <property type="entry name" value="Restrct_endonuc_type1_HsdR_N"/>
</dbReference>
<sequence>MQTFNERLKLHAEHVHKVGGHCTTEETTKQALILPLLDILGFSPYDPTRVRAEHGADMPGVKASERVDYALFCNGQPVMFIEAKPHGSNLSNHAPQLARYFNSTPEVVVAAITNGREWRFFTDLDNRNVMDSEPFYTVDFHTLKDGDAAQLNRFHHDHIQPSALRELAEQSLFLSAFKKVLAEDLREPTTEFVRHVANRAHIQRQFTAKFIEGITPIVRHAVAQVIGEMVTSGLSAPTAPAAVVDEDVVVGTTRDPMADEVNGKIVTTRTEKQIFQICQDILGDAPIEANDTESYFAVLYAGKTNRWLIRYIGDKKVPTLSFGIDLSDAHRMEIARAKLDVSSGGSVVIGKPENLYRLTGLLHDALAYCINDQNFTRPRKSDTEAA</sequence>
<dbReference type="Pfam" id="PF04313">
    <property type="entry name" value="HSDR_N"/>
    <property type="match status" value="1"/>
</dbReference>
<dbReference type="RefSeq" id="WP_290333616.1">
    <property type="nucleotide sequence ID" value="NZ_JAUFPU010000018.1"/>
</dbReference>
<dbReference type="EMBL" id="JAUFPU010000018">
    <property type="protein sequence ID" value="MDN3578267.1"/>
    <property type="molecule type" value="Genomic_DNA"/>
</dbReference>
<evidence type="ECO:0000259" key="1">
    <source>
        <dbReference type="Pfam" id="PF04313"/>
    </source>
</evidence>
<dbReference type="GO" id="GO:0004519">
    <property type="term" value="F:endonuclease activity"/>
    <property type="evidence" value="ECO:0007669"/>
    <property type="project" value="UniProtKB-KW"/>
</dbReference>
<organism evidence="2 3">
    <name type="scientific">Chitinimonas viridis</name>
    <dbReference type="NCBI Taxonomy" id="664880"/>
    <lineage>
        <taxon>Bacteria</taxon>
        <taxon>Pseudomonadati</taxon>
        <taxon>Pseudomonadota</taxon>
        <taxon>Betaproteobacteria</taxon>
        <taxon>Neisseriales</taxon>
        <taxon>Chitinibacteraceae</taxon>
        <taxon>Chitinimonas</taxon>
    </lineage>
</organism>
<keyword evidence="2" id="KW-0255">Endonuclease</keyword>
<accession>A0ABT8B7P1</accession>
<gene>
    <name evidence="2" type="ORF">QWZ03_15975</name>
</gene>
<evidence type="ECO:0000313" key="3">
    <source>
        <dbReference type="Proteomes" id="UP001180081"/>
    </source>
</evidence>
<keyword evidence="2" id="KW-0540">Nuclease</keyword>
<keyword evidence="2" id="KW-0378">Hydrolase</keyword>
<comment type="caution">
    <text evidence="2">The sequence shown here is derived from an EMBL/GenBank/DDBJ whole genome shotgun (WGS) entry which is preliminary data.</text>
</comment>
<feature type="domain" description="Restriction endonuclease type I HsdR N-terminal" evidence="1">
    <location>
        <begin position="64"/>
        <end position="128"/>
    </location>
</feature>
<protein>
    <submittedName>
        <fullName evidence="2">Type I restriction endonuclease</fullName>
    </submittedName>
</protein>
<dbReference type="Gene3D" id="3.90.1570.30">
    <property type="match status" value="1"/>
</dbReference>
<proteinExistence type="predicted"/>
<evidence type="ECO:0000313" key="2">
    <source>
        <dbReference type="EMBL" id="MDN3578267.1"/>
    </source>
</evidence>